<reference evidence="2 3" key="2">
    <citation type="journal article" date="2017" name="Int. J. Syst. Evol. Microbiol.">
        <title>Mycobacterium stephanolepidis sp. nov., a rapidly growing species related to Mycobacterium chelonae, isolated from marine teleost fish, Stephanolepis cirrhifer.</title>
        <authorList>
            <person name="Fukano H."/>
            <person name="Wada S."/>
            <person name="Kurata O."/>
            <person name="Katayama K."/>
            <person name="Fujiwara N."/>
            <person name="Hoshino Y."/>
        </authorList>
    </citation>
    <scope>NUCLEOTIDE SEQUENCE [LARGE SCALE GENOMIC DNA]</scope>
    <source>
        <strain evidence="2 3">NJB0901</strain>
    </source>
</reference>
<sequence length="128" mass="13834">MLLLFMRIAMAKVMSGYVSSMLIGGVFLCNVAHADPSAEPADCSAADLAGIVAGVSASESVYLHTHPEVNDFLSGLKGKNAKEIRTDLRQYMSSHPDVKQDLQDIRRPLTDFKTRCSAESLESVGDSE</sequence>
<dbReference type="EMBL" id="AP018165">
    <property type="protein sequence ID" value="BAX98042.1"/>
    <property type="molecule type" value="Genomic_DNA"/>
</dbReference>
<dbReference type="Gene3D" id="1.20.20.20">
    <property type="entry name" value="Haemophore, haem-binding domain"/>
    <property type="match status" value="1"/>
</dbReference>
<proteinExistence type="predicted"/>
<keyword evidence="3" id="KW-1185">Reference proteome</keyword>
<evidence type="ECO:0000313" key="3">
    <source>
        <dbReference type="Proteomes" id="UP000217954"/>
    </source>
</evidence>
<gene>
    <name evidence="2" type="ORF">MSTE_02733</name>
</gene>
<accession>A0A1Z4EYP0</accession>
<dbReference type="Proteomes" id="UP000217954">
    <property type="component" value="Chromosome"/>
</dbReference>
<dbReference type="NCBIfam" id="TIGR04529">
    <property type="entry name" value="MTB_hemophore"/>
    <property type="match status" value="1"/>
</dbReference>
<name>A0A1Z4EYP0_9MYCO</name>
<dbReference type="InterPro" id="IPR032407">
    <property type="entry name" value="MHB"/>
</dbReference>
<protein>
    <recommendedName>
        <fullName evidence="1">Haemophore haem-binding domain-containing protein</fullName>
    </recommendedName>
</protein>
<organism evidence="2 3">
    <name type="scientific">[Mycobacterium] stephanolepidis</name>
    <dbReference type="NCBI Taxonomy" id="1520670"/>
    <lineage>
        <taxon>Bacteria</taxon>
        <taxon>Bacillati</taxon>
        <taxon>Actinomycetota</taxon>
        <taxon>Actinomycetes</taxon>
        <taxon>Mycobacteriales</taxon>
        <taxon>Mycobacteriaceae</taxon>
        <taxon>Mycobacteroides</taxon>
    </lineage>
</organism>
<dbReference type="KEGG" id="mste:MSTE_02733"/>
<dbReference type="Pfam" id="PF16525">
    <property type="entry name" value="MHB"/>
    <property type="match status" value="1"/>
</dbReference>
<dbReference type="AlphaFoldDB" id="A0A1Z4EYP0"/>
<evidence type="ECO:0000313" key="2">
    <source>
        <dbReference type="EMBL" id="BAX98042.1"/>
    </source>
</evidence>
<feature type="domain" description="Haemophore haem-binding" evidence="1">
    <location>
        <begin position="42"/>
        <end position="116"/>
    </location>
</feature>
<dbReference type="InterPro" id="IPR038378">
    <property type="entry name" value="MHB_sf"/>
</dbReference>
<evidence type="ECO:0000259" key="1">
    <source>
        <dbReference type="Pfam" id="PF16525"/>
    </source>
</evidence>
<reference evidence="3" key="1">
    <citation type="journal article" date="2017" name="Genome Announc.">
        <title>Complete Genome Sequence of Mycobacterium stephanolepidis.</title>
        <authorList>
            <person name="Fukano H."/>
            <person name="Yoshida M."/>
            <person name="Katayama Y."/>
            <person name="Omatsu T."/>
            <person name="Mizutani T."/>
            <person name="Kurata O."/>
            <person name="Wada S."/>
            <person name="Hoshino Y."/>
        </authorList>
    </citation>
    <scope>NUCLEOTIDE SEQUENCE [LARGE SCALE GENOMIC DNA]</scope>
    <source>
        <strain evidence="3">NJB0901</strain>
    </source>
</reference>
<dbReference type="GO" id="GO:0020037">
    <property type="term" value="F:heme binding"/>
    <property type="evidence" value="ECO:0007669"/>
    <property type="project" value="InterPro"/>
</dbReference>